<comment type="caution">
    <text evidence="1">The sequence shown here is derived from an EMBL/GenBank/DDBJ whole genome shotgun (WGS) entry which is preliminary data.</text>
</comment>
<name>A0A8X6M0H0_TRICU</name>
<dbReference type="EMBL" id="BMAO01039182">
    <property type="protein sequence ID" value="GFR29591.1"/>
    <property type="molecule type" value="Genomic_DNA"/>
</dbReference>
<sequence>MVVSTTWSFLIRISSISVIDEAISGFRKNALAVLPSFEVPSQVLKHPPKVLFGTEIFPSLSFCVHLLQAGKLDSLGFALSATICLVHGARLCLAQMTVLRRGMRQPATKFPSIIVNDKTELQL</sequence>
<reference evidence="1" key="1">
    <citation type="submission" date="2020-07" db="EMBL/GenBank/DDBJ databases">
        <title>Multicomponent nature underlies the extraordinary mechanical properties of spider dragline silk.</title>
        <authorList>
            <person name="Kono N."/>
            <person name="Nakamura H."/>
            <person name="Mori M."/>
            <person name="Yoshida Y."/>
            <person name="Ohtoshi R."/>
            <person name="Malay A.D."/>
            <person name="Moran D.A.P."/>
            <person name="Tomita M."/>
            <person name="Numata K."/>
            <person name="Arakawa K."/>
        </authorList>
    </citation>
    <scope>NUCLEOTIDE SEQUENCE</scope>
</reference>
<proteinExistence type="predicted"/>
<organism evidence="1 2">
    <name type="scientific">Trichonephila clavata</name>
    <name type="common">Joro spider</name>
    <name type="synonym">Nephila clavata</name>
    <dbReference type="NCBI Taxonomy" id="2740835"/>
    <lineage>
        <taxon>Eukaryota</taxon>
        <taxon>Metazoa</taxon>
        <taxon>Ecdysozoa</taxon>
        <taxon>Arthropoda</taxon>
        <taxon>Chelicerata</taxon>
        <taxon>Arachnida</taxon>
        <taxon>Araneae</taxon>
        <taxon>Araneomorphae</taxon>
        <taxon>Entelegynae</taxon>
        <taxon>Araneoidea</taxon>
        <taxon>Nephilidae</taxon>
        <taxon>Trichonephila</taxon>
    </lineage>
</organism>
<protein>
    <submittedName>
        <fullName evidence="1">Uncharacterized protein</fullName>
    </submittedName>
</protein>
<accession>A0A8X6M0H0</accession>
<dbReference type="AlphaFoldDB" id="A0A8X6M0H0"/>
<evidence type="ECO:0000313" key="2">
    <source>
        <dbReference type="Proteomes" id="UP000887116"/>
    </source>
</evidence>
<keyword evidence="2" id="KW-1185">Reference proteome</keyword>
<gene>
    <name evidence="1" type="ORF">TNCT_614081</name>
</gene>
<evidence type="ECO:0000313" key="1">
    <source>
        <dbReference type="EMBL" id="GFR29591.1"/>
    </source>
</evidence>
<dbReference type="Proteomes" id="UP000887116">
    <property type="component" value="Unassembled WGS sequence"/>
</dbReference>